<dbReference type="GO" id="GO:0160138">
    <property type="term" value="F:23S rRNA pseudouridine(2604) synthase activity"/>
    <property type="evidence" value="ECO:0007669"/>
    <property type="project" value="UniProtKB-EC"/>
</dbReference>
<evidence type="ECO:0000256" key="2">
    <source>
        <dbReference type="ARBA" id="ARBA00036535"/>
    </source>
</evidence>
<dbReference type="EC" id="5.4.99.21" evidence="3"/>
<accession>A0A1A9KFQ2</accession>
<dbReference type="Gene3D" id="3.30.2350.10">
    <property type="entry name" value="Pseudouridine synthase"/>
    <property type="match status" value="1"/>
</dbReference>
<dbReference type="CDD" id="cd02555">
    <property type="entry name" value="PSSA_1"/>
    <property type="match status" value="1"/>
</dbReference>
<evidence type="ECO:0000256" key="9">
    <source>
        <dbReference type="ARBA" id="ARBA00043147"/>
    </source>
</evidence>
<dbReference type="GO" id="GO:0006396">
    <property type="term" value="P:RNA processing"/>
    <property type="evidence" value="ECO:0007669"/>
    <property type="project" value="UniProtKB-ARBA"/>
</dbReference>
<protein>
    <recommendedName>
        <fullName evidence="4">Dual-specificity RNA pseudouridine synthase RluF</fullName>
        <ecNumber evidence="3">5.4.99.21</ecNumber>
    </recommendedName>
    <alternativeName>
        <fullName evidence="6">23S rRNA pseudouridine(2604) synthase</fullName>
    </alternativeName>
    <alternativeName>
        <fullName evidence="8">Ribosomal large subunit pseudouridine synthase F</fullName>
    </alternativeName>
    <alternativeName>
        <fullName evidence="7">rRNA pseudouridylate synthase F</fullName>
    </alternativeName>
    <alternativeName>
        <fullName evidence="9">rRNA-uridine isomerase F</fullName>
    </alternativeName>
    <alternativeName>
        <fullName evidence="5">tRNA(Tyr) pseudouridine(35) synthase</fullName>
    </alternativeName>
</protein>
<dbReference type="EMBL" id="CP015878">
    <property type="protein sequence ID" value="ANI16407.1"/>
    <property type="molecule type" value="Genomic_DNA"/>
</dbReference>
<dbReference type="GO" id="GO:0003723">
    <property type="term" value="F:RNA binding"/>
    <property type="evidence" value="ECO:0007669"/>
    <property type="project" value="UniProtKB-KW"/>
</dbReference>
<dbReference type="Gene3D" id="3.10.290.10">
    <property type="entry name" value="RNA-binding S4 domain"/>
    <property type="match status" value="1"/>
</dbReference>
<evidence type="ECO:0000256" key="5">
    <source>
        <dbReference type="ARBA" id="ARBA00041420"/>
    </source>
</evidence>
<dbReference type="PROSITE" id="PS50889">
    <property type="entry name" value="S4"/>
    <property type="match status" value="1"/>
</dbReference>
<evidence type="ECO:0000256" key="1">
    <source>
        <dbReference type="ARBA" id="ARBA00036390"/>
    </source>
</evidence>
<dbReference type="CDD" id="cd00165">
    <property type="entry name" value="S4"/>
    <property type="match status" value="1"/>
</dbReference>
<evidence type="ECO:0000256" key="7">
    <source>
        <dbReference type="ARBA" id="ARBA00042843"/>
    </source>
</evidence>
<feature type="domain" description="RNA-binding S4" evidence="11">
    <location>
        <begin position="5"/>
        <end position="67"/>
    </location>
</feature>
<comment type="catalytic activity">
    <reaction evidence="2">
        <text>uridine(2604) in 23S rRNA = pseudouridine(2604) in 23S rRNA</text>
        <dbReference type="Rhea" id="RHEA:38875"/>
        <dbReference type="Rhea" id="RHEA-COMP:10093"/>
        <dbReference type="Rhea" id="RHEA-COMP:10094"/>
        <dbReference type="ChEBI" id="CHEBI:65314"/>
        <dbReference type="ChEBI" id="CHEBI:65315"/>
        <dbReference type="EC" id="5.4.99.21"/>
    </reaction>
</comment>
<dbReference type="AlphaFoldDB" id="A0A1A9KFQ2"/>
<evidence type="ECO:0000313" key="12">
    <source>
        <dbReference type="EMBL" id="ANI16407.1"/>
    </source>
</evidence>
<dbReference type="SUPFAM" id="SSF55120">
    <property type="entry name" value="Pseudouridine synthase"/>
    <property type="match status" value="1"/>
</dbReference>
<dbReference type="RefSeq" id="WP_064583814.1">
    <property type="nucleotide sequence ID" value="NZ_CP015878.1"/>
</dbReference>
<evidence type="ECO:0000259" key="11">
    <source>
        <dbReference type="SMART" id="SM00363"/>
    </source>
</evidence>
<dbReference type="InterPro" id="IPR002942">
    <property type="entry name" value="S4_RNA-bd"/>
</dbReference>
<dbReference type="GO" id="GO:0001522">
    <property type="term" value="P:pseudouridine synthesis"/>
    <property type="evidence" value="ECO:0007669"/>
    <property type="project" value="InterPro"/>
</dbReference>
<dbReference type="Proteomes" id="UP000077748">
    <property type="component" value="Chromosome"/>
</dbReference>
<sequence length="236" mass="26205">MTETTRLSKRLAELLPCSRREAELYIEGGWVTVDGQPVDEPHFRVAEQRVELLPGAIPAPIPPATLLLYKPAGHSAEQALGLLVAANRWEADSAGQRPLSKHFARQQSTTPLDDQASGLLVFTQNYGVLHRLQDDAATIEHEYLVEVAGSLDDAGLARLRHGLLYQGRPLPALKVSWQNETRLRFAGKGFRPGQIADMCRQVGLKVVGIRRLRLGGVSMGKMEPGQWRYLLPNERF</sequence>
<dbReference type="PANTHER" id="PTHR47683">
    <property type="entry name" value="PSEUDOURIDINE SYNTHASE FAMILY PROTEIN-RELATED"/>
    <property type="match status" value="1"/>
</dbReference>
<dbReference type="SUPFAM" id="SSF55174">
    <property type="entry name" value="Alpha-L RNA-binding motif"/>
    <property type="match status" value="1"/>
</dbReference>
<dbReference type="InterPro" id="IPR036986">
    <property type="entry name" value="S4_RNA-bd_sf"/>
</dbReference>
<reference evidence="12 13" key="1">
    <citation type="submission" date="2016-05" db="EMBL/GenBank/DDBJ databases">
        <title>Genome Sequence of Pseudomonas citronellolis Strain SJTE-3, an Estrogens and Persistent Organic Pollutants degradation strain.</title>
        <authorList>
            <person name="Liang R."/>
        </authorList>
    </citation>
    <scope>NUCLEOTIDE SEQUENCE [LARGE SCALE GENOMIC DNA]</scope>
    <source>
        <strain evidence="12 13">SJTE-3</strain>
    </source>
</reference>
<dbReference type="SMART" id="SM00363">
    <property type="entry name" value="S4"/>
    <property type="match status" value="1"/>
</dbReference>
<comment type="catalytic activity">
    <reaction evidence="1">
        <text>uridine(35) in tRNA(Tyr) = pseudouridine(35) in tRNA(Tyr)</text>
        <dbReference type="Rhea" id="RHEA:60556"/>
        <dbReference type="Rhea" id="RHEA-COMP:15607"/>
        <dbReference type="Rhea" id="RHEA-COMP:15608"/>
        <dbReference type="ChEBI" id="CHEBI:65314"/>
        <dbReference type="ChEBI" id="CHEBI:65315"/>
    </reaction>
</comment>
<dbReference type="Pfam" id="PF01479">
    <property type="entry name" value="S4"/>
    <property type="match status" value="1"/>
</dbReference>
<evidence type="ECO:0000256" key="10">
    <source>
        <dbReference type="PROSITE-ProRule" id="PRU00182"/>
    </source>
</evidence>
<dbReference type="InterPro" id="IPR050343">
    <property type="entry name" value="RsuA_PseudoU_synthase"/>
</dbReference>
<proteinExistence type="predicted"/>
<evidence type="ECO:0000256" key="3">
    <source>
        <dbReference type="ARBA" id="ARBA00038922"/>
    </source>
</evidence>
<evidence type="ECO:0000256" key="4">
    <source>
        <dbReference type="ARBA" id="ARBA00039989"/>
    </source>
</evidence>
<organism evidence="12 13">
    <name type="scientific">Pseudomonas citronellolis</name>
    <dbReference type="NCBI Taxonomy" id="53408"/>
    <lineage>
        <taxon>Bacteria</taxon>
        <taxon>Pseudomonadati</taxon>
        <taxon>Pseudomonadota</taxon>
        <taxon>Gammaproteobacteria</taxon>
        <taxon>Pseudomonadales</taxon>
        <taxon>Pseudomonadaceae</taxon>
        <taxon>Pseudomonas</taxon>
    </lineage>
</organism>
<evidence type="ECO:0000256" key="8">
    <source>
        <dbReference type="ARBA" id="ARBA00042890"/>
    </source>
</evidence>
<dbReference type="InterPro" id="IPR020103">
    <property type="entry name" value="PsdUridine_synth_cat_dom_sf"/>
</dbReference>
<keyword evidence="10" id="KW-0694">RNA-binding</keyword>
<evidence type="ECO:0000256" key="6">
    <source>
        <dbReference type="ARBA" id="ARBA00041697"/>
    </source>
</evidence>
<evidence type="ECO:0000313" key="13">
    <source>
        <dbReference type="Proteomes" id="UP000077748"/>
    </source>
</evidence>
<gene>
    <name evidence="12" type="ORF">A9C11_21620</name>
</gene>
<dbReference type="PANTHER" id="PTHR47683:SF2">
    <property type="entry name" value="RNA-BINDING S4 DOMAIN-CONTAINING PROTEIN"/>
    <property type="match status" value="1"/>
</dbReference>
<name>A0A1A9KFQ2_9PSED</name>